<organism evidence="3">
    <name type="scientific">Streptomyces sp. R41</name>
    <dbReference type="NCBI Taxonomy" id="3238632"/>
    <lineage>
        <taxon>Bacteria</taxon>
        <taxon>Bacillati</taxon>
        <taxon>Actinomycetota</taxon>
        <taxon>Actinomycetes</taxon>
        <taxon>Kitasatosporales</taxon>
        <taxon>Streptomycetaceae</taxon>
        <taxon>Streptomyces</taxon>
    </lineage>
</organism>
<feature type="transmembrane region" description="Helical" evidence="2">
    <location>
        <begin position="6"/>
        <end position="24"/>
    </location>
</feature>
<sequence length="95" mass="10202">MTTVDAGLTVSAFLVLIAIATYVLHRLNLQQADRIALRSYGRPPSGGRAGTPADGDSAQPSPPPLAPPAVHTHRDHRDGGRGRFRPRRRTRGSRG</sequence>
<protein>
    <submittedName>
        <fullName evidence="3">Uncharacterized protein</fullName>
    </submittedName>
</protein>
<keyword evidence="2" id="KW-0812">Transmembrane</keyword>
<evidence type="ECO:0000256" key="2">
    <source>
        <dbReference type="SAM" id="Phobius"/>
    </source>
</evidence>
<evidence type="ECO:0000313" key="3">
    <source>
        <dbReference type="EMBL" id="XDQ54721.1"/>
    </source>
</evidence>
<accession>A0AB39RJJ5</accession>
<dbReference type="EMBL" id="CP163443">
    <property type="protein sequence ID" value="XDQ54721.1"/>
    <property type="molecule type" value="Genomic_DNA"/>
</dbReference>
<feature type="compositionally biased region" description="Basic residues" evidence="1">
    <location>
        <begin position="82"/>
        <end position="95"/>
    </location>
</feature>
<name>A0AB39RJJ5_9ACTN</name>
<gene>
    <name evidence="3" type="ORF">AB5J53_25195</name>
</gene>
<keyword evidence="2" id="KW-0472">Membrane</keyword>
<keyword evidence="2" id="KW-1133">Transmembrane helix</keyword>
<dbReference type="RefSeq" id="WP_369247920.1">
    <property type="nucleotide sequence ID" value="NZ_CP163443.1"/>
</dbReference>
<feature type="region of interest" description="Disordered" evidence="1">
    <location>
        <begin position="39"/>
        <end position="95"/>
    </location>
</feature>
<evidence type="ECO:0000256" key="1">
    <source>
        <dbReference type="SAM" id="MobiDB-lite"/>
    </source>
</evidence>
<proteinExistence type="predicted"/>
<reference evidence="3" key="1">
    <citation type="submission" date="2024-07" db="EMBL/GenBank/DDBJ databases">
        <authorList>
            <person name="Yu S.T."/>
        </authorList>
    </citation>
    <scope>NUCLEOTIDE SEQUENCE</scope>
    <source>
        <strain evidence="3">R41</strain>
    </source>
</reference>
<dbReference type="AlphaFoldDB" id="A0AB39RJJ5"/>